<gene>
    <name evidence="1" type="ORF">GCM10009606_21170</name>
</gene>
<evidence type="ECO:0000313" key="1">
    <source>
        <dbReference type="EMBL" id="GAA1141468.1"/>
    </source>
</evidence>
<accession>A0ABN1UFM4</accession>
<proteinExistence type="predicted"/>
<dbReference type="EMBL" id="BAAAJE010000007">
    <property type="protein sequence ID" value="GAA1141468.1"/>
    <property type="molecule type" value="Genomic_DNA"/>
</dbReference>
<dbReference type="RefSeq" id="WP_343907495.1">
    <property type="nucleotide sequence ID" value="NZ_BAAAJE010000007.1"/>
</dbReference>
<name>A0ABN1UFM4_9ACTN</name>
<reference evidence="1 2" key="1">
    <citation type="journal article" date="2019" name="Int. J. Syst. Evol. Microbiol.">
        <title>The Global Catalogue of Microorganisms (GCM) 10K type strain sequencing project: providing services to taxonomists for standard genome sequencing and annotation.</title>
        <authorList>
            <consortium name="The Broad Institute Genomics Platform"/>
            <consortium name="The Broad Institute Genome Sequencing Center for Infectious Disease"/>
            <person name="Wu L."/>
            <person name="Ma J."/>
        </authorList>
    </citation>
    <scope>NUCLEOTIDE SEQUENCE [LARGE SCALE GENOMIC DNA]</scope>
    <source>
        <strain evidence="1 2">JCM 11813</strain>
    </source>
</reference>
<organism evidence="1 2">
    <name type="scientific">Nocardioides aquiterrae</name>
    <dbReference type="NCBI Taxonomy" id="203799"/>
    <lineage>
        <taxon>Bacteria</taxon>
        <taxon>Bacillati</taxon>
        <taxon>Actinomycetota</taxon>
        <taxon>Actinomycetes</taxon>
        <taxon>Propionibacteriales</taxon>
        <taxon>Nocardioidaceae</taxon>
        <taxon>Nocardioides</taxon>
    </lineage>
</organism>
<sequence>MIAAAALAVAITAHAPAQVQIDDTLPVRGHAVVADAPRTVRLQERAHTGEWYLVATERTRRTGWFHFAVSSGNRLTERTLRVVAAPSHGLPRVHAAPFTVEIVMRELG</sequence>
<keyword evidence="2" id="KW-1185">Reference proteome</keyword>
<comment type="caution">
    <text evidence="1">The sequence shown here is derived from an EMBL/GenBank/DDBJ whole genome shotgun (WGS) entry which is preliminary data.</text>
</comment>
<evidence type="ECO:0000313" key="2">
    <source>
        <dbReference type="Proteomes" id="UP001499979"/>
    </source>
</evidence>
<dbReference type="Proteomes" id="UP001499979">
    <property type="component" value="Unassembled WGS sequence"/>
</dbReference>
<protein>
    <submittedName>
        <fullName evidence="1">Uncharacterized protein</fullName>
    </submittedName>
</protein>